<dbReference type="RefSeq" id="WP_209660145.1">
    <property type="nucleotide sequence ID" value="NZ_JAGGLI010000009.1"/>
</dbReference>
<feature type="domain" description="YcdB/YcdC repeated" evidence="2">
    <location>
        <begin position="329"/>
        <end position="483"/>
    </location>
</feature>
<reference evidence="3 4" key="1">
    <citation type="submission" date="2021-03" db="EMBL/GenBank/DDBJ databases">
        <title>Genomic Encyclopedia of Type Strains, Phase IV (KMG-IV): sequencing the most valuable type-strain genomes for metagenomic binning, comparative biology and taxonomic classification.</title>
        <authorList>
            <person name="Goeker M."/>
        </authorList>
    </citation>
    <scope>NUCLEOTIDE SEQUENCE [LARGE SCALE GENOMIC DNA]</scope>
    <source>
        <strain evidence="3 4">DSM 27512</strain>
    </source>
</reference>
<comment type="caution">
    <text evidence="3">The sequence shown here is derived from an EMBL/GenBank/DDBJ whole genome shotgun (WGS) entry which is preliminary data.</text>
</comment>
<name>A0ABS4KHN6_9FIRM</name>
<protein>
    <recommendedName>
        <fullName evidence="2">YcdB/YcdC repeated domain-containing protein</fullName>
    </recommendedName>
</protein>
<sequence length="577" mass="66126">MKFYKNLVAFALMTALALPSGVAFANPSQETVDSGAEINKLTVLDPDAYPYPMEQRPLSQKDIEAMEYAKEVVKEYFLKDVSIEDYIVDIMYTADYVEPEILRLPGFRNMVTVNFLSKDLNSSDGSYLTYYEDNKEIVSGSIGFGDYEGKKNFTYGQGKKIADEFIAKYADVDLSLLKNIDFSAEYAPFNYADYYYQRVENGLEFDANQIFVGVSLVDGKVINFYKAWSNDLEFPSQIPALSEEEALNVLRESIMPELRYIRTPNDEGRGSLAYVMELYKGDMVDAKTKEMFNQSVDIKVSEFNPDMRKVDEIFRNTQEYEAKGPITAQQAKEIAKEIIFENYNIELEGRIPSEIENDEEIYIEFVDGDIEDGGTMYYIGMDLKSGQIRYLAKMDSSIIFEANEMSSLKPTVNYVDAYYKAIEYIGRYYPGYAKDIELSQKIYSYGDENVNPIEYSFVFQRVNEEIPFFEQAIDIRISAIDGSLLGLSNYWEENIVFDIPENLITKEAAKDAFLSGKGMKLMYIQDYTATEKAGHPVIRLGYRMIDKAKETSNYIDAKTGKYIIFPMIPVDIMPQER</sequence>
<evidence type="ECO:0000256" key="1">
    <source>
        <dbReference type="SAM" id="SignalP"/>
    </source>
</evidence>
<keyword evidence="1" id="KW-0732">Signal</keyword>
<evidence type="ECO:0000313" key="3">
    <source>
        <dbReference type="EMBL" id="MBP2027248.1"/>
    </source>
</evidence>
<dbReference type="Pfam" id="PF16244">
    <property type="entry name" value="DUF4901"/>
    <property type="match status" value="2"/>
</dbReference>
<organism evidence="3 4">
    <name type="scientific">Acetoanaerobium pronyense</name>
    <dbReference type="NCBI Taxonomy" id="1482736"/>
    <lineage>
        <taxon>Bacteria</taxon>
        <taxon>Bacillati</taxon>
        <taxon>Bacillota</taxon>
        <taxon>Clostridia</taxon>
        <taxon>Peptostreptococcales</taxon>
        <taxon>Filifactoraceae</taxon>
        <taxon>Acetoanaerobium</taxon>
    </lineage>
</organism>
<feature type="domain" description="YcdB/YcdC repeated" evidence="2">
    <location>
        <begin position="143"/>
        <end position="226"/>
    </location>
</feature>
<feature type="signal peptide" evidence="1">
    <location>
        <begin position="1"/>
        <end position="25"/>
    </location>
</feature>
<proteinExistence type="predicted"/>
<dbReference type="InterPro" id="IPR032599">
    <property type="entry name" value="YcdB/YcdC_rep_domain"/>
</dbReference>
<accession>A0ABS4KHN6</accession>
<dbReference type="Proteomes" id="UP001314903">
    <property type="component" value="Unassembled WGS sequence"/>
</dbReference>
<keyword evidence="4" id="KW-1185">Reference proteome</keyword>
<evidence type="ECO:0000313" key="4">
    <source>
        <dbReference type="Proteomes" id="UP001314903"/>
    </source>
</evidence>
<dbReference type="EMBL" id="JAGGLI010000009">
    <property type="protein sequence ID" value="MBP2027248.1"/>
    <property type="molecule type" value="Genomic_DNA"/>
</dbReference>
<feature type="chain" id="PRO_5045678020" description="YcdB/YcdC repeated domain-containing protein" evidence="1">
    <location>
        <begin position="26"/>
        <end position="577"/>
    </location>
</feature>
<evidence type="ECO:0000259" key="2">
    <source>
        <dbReference type="Pfam" id="PF16244"/>
    </source>
</evidence>
<gene>
    <name evidence="3" type="ORF">J2Z35_001042</name>
</gene>